<dbReference type="Pfam" id="PF13602">
    <property type="entry name" value="ADH_zinc_N_2"/>
    <property type="match status" value="1"/>
</dbReference>
<comment type="caution">
    <text evidence="3">The sequence shown here is derived from an EMBL/GenBank/DDBJ whole genome shotgun (WGS) entry which is preliminary data.</text>
</comment>
<keyword evidence="4" id="KW-1185">Reference proteome</keyword>
<reference evidence="3 4" key="1">
    <citation type="submission" date="2020-08" db="EMBL/GenBank/DDBJ databases">
        <title>Genomic Encyclopedia of Type Strains, Phase III (KMG-III): the genomes of soil and plant-associated and newly described type strains.</title>
        <authorList>
            <person name="Whitman W."/>
        </authorList>
    </citation>
    <scope>NUCLEOTIDE SEQUENCE [LARGE SCALE GENOMIC DNA]</scope>
    <source>
        <strain evidence="3 4">CECT 3266</strain>
    </source>
</reference>
<protein>
    <submittedName>
        <fullName evidence="3">NADPH:quinone reductase-like Zn-dependent oxidoreductase</fullName>
    </submittedName>
</protein>
<dbReference type="Proteomes" id="UP000556084">
    <property type="component" value="Unassembled WGS sequence"/>
</dbReference>
<organism evidence="3 4">
    <name type="scientific">Streptomyces olivoverticillatus</name>
    <dbReference type="NCBI Taxonomy" id="66427"/>
    <lineage>
        <taxon>Bacteria</taxon>
        <taxon>Bacillati</taxon>
        <taxon>Actinomycetota</taxon>
        <taxon>Actinomycetes</taxon>
        <taxon>Kitasatosporales</taxon>
        <taxon>Streptomycetaceae</taxon>
        <taxon>Streptomyces</taxon>
    </lineage>
</organism>
<dbReference type="Gene3D" id="3.90.180.10">
    <property type="entry name" value="Medium-chain alcohol dehydrogenases, catalytic domain"/>
    <property type="match status" value="1"/>
</dbReference>
<proteinExistence type="predicted"/>
<dbReference type="EMBL" id="JACHJH010000002">
    <property type="protein sequence ID" value="MBB4892420.1"/>
    <property type="molecule type" value="Genomic_DNA"/>
</dbReference>
<dbReference type="SMART" id="SM00829">
    <property type="entry name" value="PKS_ER"/>
    <property type="match status" value="1"/>
</dbReference>
<dbReference type="InterPro" id="IPR011032">
    <property type="entry name" value="GroES-like_sf"/>
</dbReference>
<dbReference type="GO" id="GO:0016491">
    <property type="term" value="F:oxidoreductase activity"/>
    <property type="evidence" value="ECO:0007669"/>
    <property type="project" value="InterPro"/>
</dbReference>
<dbReference type="InterPro" id="IPR051603">
    <property type="entry name" value="Zinc-ADH_QOR/CCCR"/>
</dbReference>
<dbReference type="RefSeq" id="WP_184347403.1">
    <property type="nucleotide sequence ID" value="NZ_JACHJH010000002.1"/>
</dbReference>
<sequence length="311" mass="31289">MRAVVVRSFGGPEALETVEVPVPTTGAGQVRIRVEAAAVNPVDAVTRSGQLAAAGLMAPRDVTGIGWDVAGVVDKAGAGVTAFVPGDRVTGLRDRLDVSLGTYAEYVVLDAAAVAPAPSGVLPAEAATLPLGGLTALQALDALALEPGSTLLVTGAAGAVGGFTVELAAQRGIHVVASAGTGDEDFVRTVGARWFVPRSDGLADRVRELVPQGVDAVADAAVTGVRALGAVRNRGAFVSVVAGAAPFPLRGISVTEHWVAADGAGLARLSDLAGSGRLTLRVADTMPLAEAARAHRRLAEGGMRGRLVLVP</sequence>
<dbReference type="SUPFAM" id="SSF50129">
    <property type="entry name" value="GroES-like"/>
    <property type="match status" value="1"/>
</dbReference>
<accession>A0A7W7LLG5</accession>
<name>A0A7W7LLG5_9ACTN</name>
<dbReference type="Gene3D" id="3.40.50.720">
    <property type="entry name" value="NAD(P)-binding Rossmann-like Domain"/>
    <property type="match status" value="1"/>
</dbReference>
<keyword evidence="1" id="KW-0521">NADP</keyword>
<dbReference type="PANTHER" id="PTHR44154">
    <property type="entry name" value="QUINONE OXIDOREDUCTASE"/>
    <property type="match status" value="1"/>
</dbReference>
<dbReference type="AlphaFoldDB" id="A0A7W7LLG5"/>
<gene>
    <name evidence="3" type="ORF">FHS39_001431</name>
</gene>
<dbReference type="Pfam" id="PF08240">
    <property type="entry name" value="ADH_N"/>
    <property type="match status" value="1"/>
</dbReference>
<dbReference type="CDD" id="cd05289">
    <property type="entry name" value="MDR_like_2"/>
    <property type="match status" value="1"/>
</dbReference>
<dbReference type="InterPro" id="IPR020843">
    <property type="entry name" value="ER"/>
</dbReference>
<dbReference type="InterPro" id="IPR013154">
    <property type="entry name" value="ADH-like_N"/>
</dbReference>
<dbReference type="InterPro" id="IPR036291">
    <property type="entry name" value="NAD(P)-bd_dom_sf"/>
</dbReference>
<evidence type="ECO:0000256" key="1">
    <source>
        <dbReference type="ARBA" id="ARBA00022857"/>
    </source>
</evidence>
<dbReference type="PANTHER" id="PTHR44154:SF1">
    <property type="entry name" value="QUINONE OXIDOREDUCTASE"/>
    <property type="match status" value="1"/>
</dbReference>
<evidence type="ECO:0000313" key="4">
    <source>
        <dbReference type="Proteomes" id="UP000556084"/>
    </source>
</evidence>
<evidence type="ECO:0000259" key="2">
    <source>
        <dbReference type="SMART" id="SM00829"/>
    </source>
</evidence>
<evidence type="ECO:0000313" key="3">
    <source>
        <dbReference type="EMBL" id="MBB4892420.1"/>
    </source>
</evidence>
<dbReference type="SUPFAM" id="SSF51735">
    <property type="entry name" value="NAD(P)-binding Rossmann-fold domains"/>
    <property type="match status" value="1"/>
</dbReference>
<feature type="domain" description="Enoyl reductase (ER)" evidence="2">
    <location>
        <begin position="10"/>
        <end position="309"/>
    </location>
</feature>